<evidence type="ECO:0000259" key="1">
    <source>
        <dbReference type="Pfam" id="PF08241"/>
    </source>
</evidence>
<keyword evidence="2" id="KW-0489">Methyltransferase</keyword>
<name>A0ABQ3BJQ1_9FLAO</name>
<comment type="caution">
    <text evidence="2">The sequence shown here is derived from an EMBL/GenBank/DDBJ whole genome shotgun (WGS) entry which is preliminary data.</text>
</comment>
<proteinExistence type="predicted"/>
<dbReference type="InterPro" id="IPR013216">
    <property type="entry name" value="Methyltransf_11"/>
</dbReference>
<evidence type="ECO:0000313" key="2">
    <source>
        <dbReference type="EMBL" id="GGZ47678.1"/>
    </source>
</evidence>
<dbReference type="EMBL" id="BMWY01000001">
    <property type="protein sequence ID" value="GGZ47678.1"/>
    <property type="molecule type" value="Genomic_DNA"/>
</dbReference>
<dbReference type="RefSeq" id="WP_036243693.1">
    <property type="nucleotide sequence ID" value="NZ_BMWY01000001.1"/>
</dbReference>
<keyword evidence="2" id="KW-0808">Transferase</keyword>
<dbReference type="GO" id="GO:0008168">
    <property type="term" value="F:methyltransferase activity"/>
    <property type="evidence" value="ECO:0007669"/>
    <property type="project" value="UniProtKB-KW"/>
</dbReference>
<sequence>MKNPDIFGQAVLDFYHQNQPENIIVHSEDFDDDEIPTDYLFRSYEEMPPLEQKALQLASGKILDVGACAGSHSLYLQQKNKEVKAIDVSEGAIEVCQLRGVKTAEVQDFFNLKDQKFDTILMLMNGSGIVGKLKNLTHFFTHAKTLLKPDGKILIDSSDLRYLFEEDEDGGIWVNPNQYYGELSYSISYKGETSTSFDWLYIDFNSLQLAAQSNGFTCELIAEGEHFDYLAKLKLQ</sequence>
<dbReference type="Pfam" id="PF08241">
    <property type="entry name" value="Methyltransf_11"/>
    <property type="match status" value="1"/>
</dbReference>
<dbReference type="InterPro" id="IPR029063">
    <property type="entry name" value="SAM-dependent_MTases_sf"/>
</dbReference>
<organism evidence="2 3">
    <name type="scientific">Mesonia mobilis</name>
    <dbReference type="NCBI Taxonomy" id="369791"/>
    <lineage>
        <taxon>Bacteria</taxon>
        <taxon>Pseudomonadati</taxon>
        <taxon>Bacteroidota</taxon>
        <taxon>Flavobacteriia</taxon>
        <taxon>Flavobacteriales</taxon>
        <taxon>Flavobacteriaceae</taxon>
        <taxon>Mesonia</taxon>
    </lineage>
</organism>
<dbReference type="Gene3D" id="3.40.50.150">
    <property type="entry name" value="Vaccinia Virus protein VP39"/>
    <property type="match status" value="1"/>
</dbReference>
<dbReference type="SUPFAM" id="SSF53335">
    <property type="entry name" value="S-adenosyl-L-methionine-dependent methyltransferases"/>
    <property type="match status" value="1"/>
</dbReference>
<gene>
    <name evidence="2" type="ORF">GCM10008088_06610</name>
</gene>
<accession>A0ABQ3BJQ1</accession>
<reference evidence="3" key="1">
    <citation type="journal article" date="2019" name="Int. J. Syst. Evol. Microbiol.">
        <title>The Global Catalogue of Microorganisms (GCM) 10K type strain sequencing project: providing services to taxonomists for standard genome sequencing and annotation.</title>
        <authorList>
            <consortium name="The Broad Institute Genomics Platform"/>
            <consortium name="The Broad Institute Genome Sequencing Center for Infectious Disease"/>
            <person name="Wu L."/>
            <person name="Ma J."/>
        </authorList>
    </citation>
    <scope>NUCLEOTIDE SEQUENCE [LARGE SCALE GENOMIC DNA]</scope>
    <source>
        <strain evidence="3">KCTC 12708</strain>
    </source>
</reference>
<keyword evidence="3" id="KW-1185">Reference proteome</keyword>
<feature type="domain" description="Methyltransferase type 11" evidence="1">
    <location>
        <begin position="63"/>
        <end position="155"/>
    </location>
</feature>
<dbReference type="CDD" id="cd02440">
    <property type="entry name" value="AdoMet_MTases"/>
    <property type="match status" value="1"/>
</dbReference>
<dbReference type="Proteomes" id="UP000615593">
    <property type="component" value="Unassembled WGS sequence"/>
</dbReference>
<dbReference type="GO" id="GO:0032259">
    <property type="term" value="P:methylation"/>
    <property type="evidence" value="ECO:0007669"/>
    <property type="project" value="UniProtKB-KW"/>
</dbReference>
<evidence type="ECO:0000313" key="3">
    <source>
        <dbReference type="Proteomes" id="UP000615593"/>
    </source>
</evidence>
<dbReference type="GeneID" id="94368316"/>
<protein>
    <submittedName>
        <fullName evidence="2">SAM-dependent methyltransferase</fullName>
    </submittedName>
</protein>